<dbReference type="PANTHER" id="PTHR43250:SF2">
    <property type="entry name" value="EXODEOXYRIBONUCLEASE III"/>
    <property type="match status" value="1"/>
</dbReference>
<reference evidence="3" key="1">
    <citation type="submission" date="2025-08" db="UniProtKB">
        <authorList>
            <consortium name="RefSeq"/>
        </authorList>
    </citation>
    <scope>IDENTIFICATION</scope>
    <source>
        <tissue evidence="3">Whole body</tissue>
    </source>
</reference>
<evidence type="ECO:0000313" key="3">
    <source>
        <dbReference type="RefSeq" id="XP_025420788.1"/>
    </source>
</evidence>
<dbReference type="InterPro" id="IPR036691">
    <property type="entry name" value="Endo/exonu/phosph_ase_sf"/>
</dbReference>
<dbReference type="InterPro" id="IPR005135">
    <property type="entry name" value="Endo/exonuclease/phosphatase"/>
</dbReference>
<dbReference type="Pfam" id="PF03372">
    <property type="entry name" value="Exo_endo_phos"/>
    <property type="match status" value="1"/>
</dbReference>
<dbReference type="RefSeq" id="XP_025420788.1">
    <property type="nucleotide sequence ID" value="XM_025565003.1"/>
</dbReference>
<dbReference type="AlphaFoldDB" id="A0A8B8GCY3"/>
<dbReference type="InterPro" id="IPR037493">
    <property type="entry name" value="ExoIII-like"/>
</dbReference>
<sequence length="347" mass="40218">MTLIGWGSLVLQKPQNKFRNWINGQRPELENGIKIGTWNVRTLNKPGALQYLLDAIKKYNTNILALQEIRWPNDGNMKKDDKTKFYSGRKDGRYENGVGFVVSDDTLSKVEEFMAVNDRICYIRLTSHIFDSIIVNAYAPTEEKEENIKNEFYDELGHILDTTPNSCIKILICDFNAKIEREDVYRPTIGPNSLHDVSNDNGTRLINLCITNGFTLSSTYFPRKDIYKQTWIALNRITKNQIDHVMIQNKHKGCIKSVRSYRGTDADSDHYLVITKLKIRLSERWKKVKYIKSVKYDIEKLSEKKVLEEYIYKTQQELQKSNSNADEDGERIWGRIKTAVSINSSGQ</sequence>
<dbReference type="CDD" id="cd09076">
    <property type="entry name" value="L1-EN"/>
    <property type="match status" value="1"/>
</dbReference>
<dbReference type="GO" id="GO:0006281">
    <property type="term" value="P:DNA repair"/>
    <property type="evidence" value="ECO:0007669"/>
    <property type="project" value="InterPro"/>
</dbReference>
<dbReference type="SUPFAM" id="SSF56219">
    <property type="entry name" value="DNase I-like"/>
    <property type="match status" value="1"/>
</dbReference>
<feature type="domain" description="Endonuclease/exonuclease/phosphatase" evidence="1">
    <location>
        <begin position="36"/>
        <end position="249"/>
    </location>
</feature>
<accession>A0A8B8GCY3</accession>
<keyword evidence="2" id="KW-1185">Reference proteome</keyword>
<gene>
    <name evidence="3" type="primary">LOC112690896</name>
</gene>
<proteinExistence type="predicted"/>
<dbReference type="OrthoDB" id="6605674at2759"/>
<dbReference type="GeneID" id="112690896"/>
<protein>
    <submittedName>
        <fullName evidence="3">Craniofacial development protein 2-like</fullName>
    </submittedName>
</protein>
<dbReference type="Proteomes" id="UP000694846">
    <property type="component" value="Unplaced"/>
</dbReference>
<evidence type="ECO:0000313" key="2">
    <source>
        <dbReference type="Proteomes" id="UP000694846"/>
    </source>
</evidence>
<dbReference type="PANTHER" id="PTHR43250">
    <property type="entry name" value="EXODEOXYRIBONUCLEASE III"/>
    <property type="match status" value="1"/>
</dbReference>
<evidence type="ECO:0000259" key="1">
    <source>
        <dbReference type="Pfam" id="PF03372"/>
    </source>
</evidence>
<dbReference type="Gene3D" id="3.60.10.10">
    <property type="entry name" value="Endonuclease/exonuclease/phosphatase"/>
    <property type="match status" value="1"/>
</dbReference>
<dbReference type="GO" id="GO:0008311">
    <property type="term" value="F:double-stranded DNA 3'-5' DNA exonuclease activity"/>
    <property type="evidence" value="ECO:0007669"/>
    <property type="project" value="InterPro"/>
</dbReference>
<name>A0A8B8GCY3_9HEMI</name>
<organism evidence="2 3">
    <name type="scientific">Sipha flava</name>
    <name type="common">yellow sugarcane aphid</name>
    <dbReference type="NCBI Taxonomy" id="143950"/>
    <lineage>
        <taxon>Eukaryota</taxon>
        <taxon>Metazoa</taxon>
        <taxon>Ecdysozoa</taxon>
        <taxon>Arthropoda</taxon>
        <taxon>Hexapoda</taxon>
        <taxon>Insecta</taxon>
        <taxon>Pterygota</taxon>
        <taxon>Neoptera</taxon>
        <taxon>Paraneoptera</taxon>
        <taxon>Hemiptera</taxon>
        <taxon>Sternorrhyncha</taxon>
        <taxon>Aphidomorpha</taxon>
        <taxon>Aphidoidea</taxon>
        <taxon>Aphididae</taxon>
        <taxon>Sipha</taxon>
    </lineage>
</organism>